<feature type="transmembrane region" description="Helical" evidence="8">
    <location>
        <begin position="197"/>
        <end position="218"/>
    </location>
</feature>
<dbReference type="InterPro" id="IPR005828">
    <property type="entry name" value="MFS_sugar_transport-like"/>
</dbReference>
<dbReference type="FunCoup" id="G8JPQ3">
    <property type="interactions" value="679"/>
</dbReference>
<accession>G8JPQ3</accession>
<comment type="subcellular location">
    <subcellularLocation>
        <location evidence="1">Membrane</location>
        <topology evidence="1">Multi-pass membrane protein</topology>
    </subcellularLocation>
</comment>
<feature type="transmembrane region" description="Helical" evidence="8">
    <location>
        <begin position="321"/>
        <end position="342"/>
    </location>
</feature>
<feature type="transmembrane region" description="Helical" evidence="8">
    <location>
        <begin position="169"/>
        <end position="191"/>
    </location>
</feature>
<feature type="transmembrane region" description="Helical" evidence="8">
    <location>
        <begin position="20"/>
        <end position="38"/>
    </location>
</feature>
<dbReference type="OMA" id="FAMRITS"/>
<feature type="transmembrane region" description="Helical" evidence="8">
    <location>
        <begin position="288"/>
        <end position="309"/>
    </location>
</feature>
<organism evidence="10 11">
    <name type="scientific">Eremothecium cymbalariae (strain CBS 270.75 / DBVPG 7215 / KCTC 17166 / NRRL Y-17582)</name>
    <name type="common">Yeast</name>
    <dbReference type="NCBI Taxonomy" id="931890"/>
    <lineage>
        <taxon>Eukaryota</taxon>
        <taxon>Fungi</taxon>
        <taxon>Dikarya</taxon>
        <taxon>Ascomycota</taxon>
        <taxon>Saccharomycotina</taxon>
        <taxon>Saccharomycetes</taxon>
        <taxon>Saccharomycetales</taxon>
        <taxon>Saccharomycetaceae</taxon>
        <taxon>Eremothecium</taxon>
    </lineage>
</organism>
<keyword evidence="6 8" id="KW-0472">Membrane</keyword>
<comment type="similarity">
    <text evidence="2 7">Belongs to the major facilitator superfamily. Sugar transporter (TC 2.A.1.1) family.</text>
</comment>
<evidence type="ECO:0000256" key="5">
    <source>
        <dbReference type="ARBA" id="ARBA00022989"/>
    </source>
</evidence>
<dbReference type="GO" id="GO:0016020">
    <property type="term" value="C:membrane"/>
    <property type="evidence" value="ECO:0007669"/>
    <property type="project" value="UniProtKB-SubCell"/>
</dbReference>
<keyword evidence="3 7" id="KW-0813">Transport</keyword>
<dbReference type="KEGG" id="erc:Ecym_2262"/>
<evidence type="ECO:0000256" key="7">
    <source>
        <dbReference type="RuleBase" id="RU003346"/>
    </source>
</evidence>
<dbReference type="PANTHER" id="PTHR23503">
    <property type="entry name" value="SOLUTE CARRIER FAMILY 2"/>
    <property type="match status" value="1"/>
</dbReference>
<feature type="transmembrane region" description="Helical" evidence="8">
    <location>
        <begin position="349"/>
        <end position="370"/>
    </location>
</feature>
<gene>
    <name evidence="10" type="ordered locus">Ecym_2262</name>
</gene>
<feature type="domain" description="Major facilitator superfamily (MFS) profile" evidence="9">
    <location>
        <begin position="25"/>
        <end position="465"/>
    </location>
</feature>
<keyword evidence="11" id="KW-1185">Reference proteome</keyword>
<dbReference type="InterPro" id="IPR020846">
    <property type="entry name" value="MFS_dom"/>
</dbReference>
<dbReference type="NCBIfam" id="TIGR00879">
    <property type="entry name" value="SP"/>
    <property type="match status" value="1"/>
</dbReference>
<feature type="transmembrane region" description="Helical" evidence="8">
    <location>
        <begin position="376"/>
        <end position="399"/>
    </location>
</feature>
<keyword evidence="4 8" id="KW-0812">Transmembrane</keyword>
<keyword evidence="5 8" id="KW-1133">Transmembrane helix</keyword>
<name>G8JPQ3_ERECY</name>
<dbReference type="HOGENOM" id="CLU_001265_30_5_1"/>
<dbReference type="InterPro" id="IPR003663">
    <property type="entry name" value="Sugar/inositol_transpt"/>
</dbReference>
<dbReference type="RefSeq" id="XP_003644825.1">
    <property type="nucleotide sequence ID" value="XM_003644777.1"/>
</dbReference>
<dbReference type="SUPFAM" id="SSF103473">
    <property type="entry name" value="MFS general substrate transporter"/>
    <property type="match status" value="1"/>
</dbReference>
<dbReference type="PRINTS" id="PR00171">
    <property type="entry name" value="SUGRTRNSPORT"/>
</dbReference>
<dbReference type="PANTHER" id="PTHR23503:SF8">
    <property type="entry name" value="FACILITATED GLUCOSE TRANSPORTER PROTEIN 1"/>
    <property type="match status" value="1"/>
</dbReference>
<dbReference type="EMBL" id="CP002498">
    <property type="protein sequence ID" value="AET38008.1"/>
    <property type="molecule type" value="Genomic_DNA"/>
</dbReference>
<dbReference type="GO" id="GO:0015149">
    <property type="term" value="F:hexose transmembrane transporter activity"/>
    <property type="evidence" value="ECO:0007669"/>
    <property type="project" value="TreeGrafter"/>
</dbReference>
<evidence type="ECO:0000256" key="4">
    <source>
        <dbReference type="ARBA" id="ARBA00022692"/>
    </source>
</evidence>
<feature type="transmembrane region" description="Helical" evidence="8">
    <location>
        <begin position="81"/>
        <end position="100"/>
    </location>
</feature>
<dbReference type="Pfam" id="PF00083">
    <property type="entry name" value="Sugar_tr"/>
    <property type="match status" value="1"/>
</dbReference>
<sequence length="481" mass="52437">MTELEPLLASRRYPLPRITLKLLTTTLVACLGSFQFGYHMAELNAPQEAVMCHLPLDPSYRDTWFGRHGWKQCIHLEESQYGLVTSIFSIGGLIGSLYAGPLADRYGRRNTSFGNCVLGGLGSLMLFFSNSYVELLAGRFIAGVASGSNIVVTPLLINEVAPNAWKGALGSLNQVSINLGILLTQLLAFFWANTLYWRWLLFMAAAIAGINYGLLFMIEESPKWLMACGHEPQAALVLARLRGVSHDQARLETNAWEQAREQEVSGSTTGPSLLEYVISKLYARPRTVIAVILMGQQLCGINAIIFYGVHVIGQALPDYAILVNFIISVLNVGVTCAAALVVDRCGRKPLLILSSGAMAAASLLISTGILSHKPPLLVFSIFMYIAVFALGMGPIPFLFISELSSLATVGVAQSFGITLNWLATFIVGFGFPILNQIIGGYVFVIFAAVALLLSVYVWLCVPETNGKHTYQEIWAHPVRNN</sequence>
<dbReference type="InterPro" id="IPR045263">
    <property type="entry name" value="GLUT"/>
</dbReference>
<evidence type="ECO:0000259" key="9">
    <source>
        <dbReference type="PROSITE" id="PS50850"/>
    </source>
</evidence>
<dbReference type="AlphaFoldDB" id="G8JPQ3"/>
<feature type="transmembrane region" description="Helical" evidence="8">
    <location>
        <begin position="437"/>
        <end position="461"/>
    </location>
</feature>
<reference evidence="11" key="1">
    <citation type="journal article" date="2012" name="G3 (Bethesda)">
        <title>Pichia sorbitophila, an interspecies yeast hybrid reveals early steps of genome resolution following polyploidization.</title>
        <authorList>
            <person name="Leh Louis V."/>
            <person name="Despons L."/>
            <person name="Friedrich A."/>
            <person name="Martin T."/>
            <person name="Durrens P."/>
            <person name="Casaregola S."/>
            <person name="Neuveglise C."/>
            <person name="Fairhead C."/>
            <person name="Marck C."/>
            <person name="Cruz J.A."/>
            <person name="Straub M.L."/>
            <person name="Kugler V."/>
            <person name="Sacerdot C."/>
            <person name="Uzunov Z."/>
            <person name="Thierry A."/>
            <person name="Weiss S."/>
            <person name="Bleykasten C."/>
            <person name="De Montigny J."/>
            <person name="Jacques N."/>
            <person name="Jung P."/>
            <person name="Lemaire M."/>
            <person name="Mallet S."/>
            <person name="Morel G."/>
            <person name="Richard G.F."/>
            <person name="Sarkar A."/>
            <person name="Savel G."/>
            <person name="Schacherer J."/>
            <person name="Seret M.L."/>
            <person name="Talla E."/>
            <person name="Samson G."/>
            <person name="Jubin C."/>
            <person name="Poulain J."/>
            <person name="Vacherie B."/>
            <person name="Barbe V."/>
            <person name="Pelletier E."/>
            <person name="Sherman D.J."/>
            <person name="Westhof E."/>
            <person name="Weissenbach J."/>
            <person name="Baret P.V."/>
            <person name="Wincker P."/>
            <person name="Gaillardin C."/>
            <person name="Dujon B."/>
            <person name="Souciet J.L."/>
        </authorList>
    </citation>
    <scope>NUCLEOTIDE SEQUENCE [LARGE SCALE GENOMIC DNA]</scope>
    <source>
        <strain evidence="11">CBS 270.75 / DBVPG 7215 / KCTC 17166 / NRRL Y-17582</strain>
    </source>
</reference>
<proteinExistence type="inferred from homology"/>
<evidence type="ECO:0000313" key="10">
    <source>
        <dbReference type="EMBL" id="AET38008.1"/>
    </source>
</evidence>
<evidence type="ECO:0000256" key="1">
    <source>
        <dbReference type="ARBA" id="ARBA00004141"/>
    </source>
</evidence>
<dbReference type="GeneID" id="11470581"/>
<evidence type="ECO:0000256" key="6">
    <source>
        <dbReference type="ARBA" id="ARBA00023136"/>
    </source>
</evidence>
<feature type="transmembrane region" description="Helical" evidence="8">
    <location>
        <begin position="136"/>
        <end position="157"/>
    </location>
</feature>
<evidence type="ECO:0000256" key="2">
    <source>
        <dbReference type="ARBA" id="ARBA00010992"/>
    </source>
</evidence>
<dbReference type="InterPro" id="IPR036259">
    <property type="entry name" value="MFS_trans_sf"/>
</dbReference>
<evidence type="ECO:0000256" key="3">
    <source>
        <dbReference type="ARBA" id="ARBA00022448"/>
    </source>
</evidence>
<feature type="transmembrane region" description="Helical" evidence="8">
    <location>
        <begin position="406"/>
        <end position="431"/>
    </location>
</feature>
<dbReference type="InterPro" id="IPR005829">
    <property type="entry name" value="Sugar_transporter_CS"/>
</dbReference>
<dbReference type="eggNOG" id="KOG0569">
    <property type="taxonomic scope" value="Eukaryota"/>
</dbReference>
<dbReference type="Gene3D" id="1.20.1250.20">
    <property type="entry name" value="MFS general substrate transporter like domains"/>
    <property type="match status" value="1"/>
</dbReference>
<evidence type="ECO:0000313" key="11">
    <source>
        <dbReference type="Proteomes" id="UP000006790"/>
    </source>
</evidence>
<dbReference type="Proteomes" id="UP000006790">
    <property type="component" value="Chromosome 2"/>
</dbReference>
<dbReference type="PROSITE" id="PS00217">
    <property type="entry name" value="SUGAR_TRANSPORT_2"/>
    <property type="match status" value="1"/>
</dbReference>
<evidence type="ECO:0000256" key="8">
    <source>
        <dbReference type="SAM" id="Phobius"/>
    </source>
</evidence>
<protein>
    <recommendedName>
        <fullName evidence="9">Major facilitator superfamily (MFS) profile domain-containing protein</fullName>
    </recommendedName>
</protein>
<dbReference type="STRING" id="931890.G8JPQ3"/>
<dbReference type="PROSITE" id="PS50850">
    <property type="entry name" value="MFS"/>
    <property type="match status" value="1"/>
</dbReference>
<dbReference type="OrthoDB" id="4540492at2759"/>
<dbReference type="PROSITE" id="PS00216">
    <property type="entry name" value="SUGAR_TRANSPORT_1"/>
    <property type="match status" value="1"/>
</dbReference>
<dbReference type="InParanoid" id="G8JPQ3"/>